<feature type="domain" description="SD-repeat containing protein B" evidence="6">
    <location>
        <begin position="310"/>
        <end position="420"/>
    </location>
</feature>
<reference evidence="8" key="1">
    <citation type="journal article" date="2019" name="Int. J. Syst. Evol. Microbiol.">
        <title>The Global Catalogue of Microorganisms (GCM) 10K type strain sequencing project: providing services to taxonomists for standard genome sequencing and annotation.</title>
        <authorList>
            <consortium name="The Broad Institute Genomics Platform"/>
            <consortium name="The Broad Institute Genome Sequencing Center for Infectious Disease"/>
            <person name="Wu L."/>
            <person name="Ma J."/>
        </authorList>
    </citation>
    <scope>NUCLEOTIDE SEQUENCE [LARGE SCALE GENOMIC DNA]</scope>
    <source>
        <strain evidence="8">TISTR 2562</strain>
    </source>
</reference>
<sequence length="740" mass="78670">MTYYNPGSYSAPKAYKFTALKLSDLQDGGLQGSVNCGDTFTMGASASLCITVKDDDRYLSGDGRWCYNDKATDQSYQKGKITKGENGPEIGNGGQLYIEKYFWVSDQNGKWYVMLEIEQEGSDANYYTFHSSYGVPPEGAQLKVGSSCDVSGSGIKYENLGAGDCAPPPPPPDCIVVEAEDMQLYGYKTEYLAGASEGKVIKAGCDVSWAKTTFKGEAGKYDLKLSVVDENDGQGYIKIYINGKLKKSVKLDEDSGGAYGETGVFREIVLDDVMLNVGDKIVIKGVRNCNEFARIDKLEICKDDEPQPAALGDTVFYDTDKDGIQDAGEAGVQGVTVNLKDAGGAIIATTLTDANGKYLFDNLAPGTYSVGFVIPAGFVGSPQDQGGDDGIDSDGNSSTGMTGPYTLAAGETNLSVDMGIYQENNAPEPEDDRAAVCATETVNIDVVANDSDPDGDPIEVAHINGVAVATGESVTLASGAVVTLLADGSLDYDSSNASYMVDGVLTPADEMLIRTEVSENFSYSISDGEDIGSAYVNVKVCGAKNTLETIEASLPASGMAVLSVDNADFFTIEISGTGDANFNGSYDIAYCIAAEVPITPGTSYQVEFCVLDKDISTDYIANPENVGYINWILNQDFTSVSNGEGGFYTEGEIQGAIWGFSDGFSFIDDVPDSFGSDENSIEIYQAALDAGLAAQNYVPGEGDIVSILLKTENPHQVQPLIIGIEFDELAQECTCDNFVF</sequence>
<keyword evidence="3" id="KW-0732">Signal</keyword>
<organism evidence="7 8">
    <name type="scientific">Sulfitobacter aestuarii</name>
    <dbReference type="NCBI Taxonomy" id="2161676"/>
    <lineage>
        <taxon>Bacteria</taxon>
        <taxon>Pseudomonadati</taxon>
        <taxon>Pseudomonadota</taxon>
        <taxon>Alphaproteobacteria</taxon>
        <taxon>Rhodobacterales</taxon>
        <taxon>Roseobacteraceae</taxon>
        <taxon>Sulfitobacter</taxon>
    </lineage>
</organism>
<comment type="subcellular location">
    <subcellularLocation>
        <location evidence="1">Secreted</location>
    </subcellularLocation>
</comment>
<dbReference type="EMBL" id="JBHUMP010000022">
    <property type="protein sequence ID" value="MFD2741341.1"/>
    <property type="molecule type" value="Genomic_DNA"/>
</dbReference>
<dbReference type="CDD" id="cd02795">
    <property type="entry name" value="CBM6-CBM35-CBM36_like"/>
    <property type="match status" value="1"/>
</dbReference>
<dbReference type="SUPFAM" id="SSF117074">
    <property type="entry name" value="Hypothetical protein PA1324"/>
    <property type="match status" value="1"/>
</dbReference>
<feature type="domain" description="Thioester" evidence="5">
    <location>
        <begin position="588"/>
        <end position="685"/>
    </location>
</feature>
<dbReference type="PANTHER" id="PTHR23303:SF15">
    <property type="entry name" value="COLOSSIN-A"/>
    <property type="match status" value="1"/>
</dbReference>
<keyword evidence="8" id="KW-1185">Reference proteome</keyword>
<evidence type="ECO:0000256" key="1">
    <source>
        <dbReference type="ARBA" id="ARBA00004613"/>
    </source>
</evidence>
<keyword evidence="2" id="KW-0964">Secreted</keyword>
<gene>
    <name evidence="7" type="ORF">ACFSUD_17335</name>
</gene>
<evidence type="ECO:0000259" key="6">
    <source>
        <dbReference type="Pfam" id="PF17210"/>
    </source>
</evidence>
<evidence type="ECO:0000259" key="5">
    <source>
        <dbReference type="Pfam" id="PF08341"/>
    </source>
</evidence>
<dbReference type="Pfam" id="PF08341">
    <property type="entry name" value="TED"/>
    <property type="match status" value="1"/>
</dbReference>
<dbReference type="Gene3D" id="2.60.120.260">
    <property type="entry name" value="Galactose-binding domain-like"/>
    <property type="match status" value="1"/>
</dbReference>
<dbReference type="Pfam" id="PF17210">
    <property type="entry name" value="SdrD_B"/>
    <property type="match status" value="1"/>
</dbReference>
<dbReference type="RefSeq" id="WP_386375768.1">
    <property type="nucleotide sequence ID" value="NZ_JBHUMP010000022.1"/>
</dbReference>
<evidence type="ECO:0000256" key="4">
    <source>
        <dbReference type="SAM" id="MobiDB-lite"/>
    </source>
</evidence>
<dbReference type="InterPro" id="IPR051417">
    <property type="entry name" value="SDr/BOS_complex"/>
</dbReference>
<name>A0ABW5U813_9RHOB</name>
<feature type="region of interest" description="Disordered" evidence="4">
    <location>
        <begin position="381"/>
        <end position="406"/>
    </location>
</feature>
<accession>A0ABW5U813</accession>
<evidence type="ECO:0000256" key="3">
    <source>
        <dbReference type="ARBA" id="ARBA00022729"/>
    </source>
</evidence>
<dbReference type="Pfam" id="PF17963">
    <property type="entry name" value="Big_9"/>
    <property type="match status" value="1"/>
</dbReference>
<dbReference type="Proteomes" id="UP001597474">
    <property type="component" value="Unassembled WGS sequence"/>
</dbReference>
<comment type="caution">
    <text evidence="7">The sequence shown here is derived from an EMBL/GenBank/DDBJ whole genome shotgun (WGS) entry which is preliminary data.</text>
</comment>
<dbReference type="InterPro" id="IPR013783">
    <property type="entry name" value="Ig-like_fold"/>
</dbReference>
<dbReference type="InterPro" id="IPR013552">
    <property type="entry name" value="Thioester_dom"/>
</dbReference>
<dbReference type="InterPro" id="IPR033764">
    <property type="entry name" value="Sdr_B"/>
</dbReference>
<dbReference type="PANTHER" id="PTHR23303">
    <property type="entry name" value="CARBOXYPEPTIDASE REGULATORY REGION-CONTAINING"/>
    <property type="match status" value="1"/>
</dbReference>
<proteinExistence type="predicted"/>
<evidence type="ECO:0000313" key="7">
    <source>
        <dbReference type="EMBL" id="MFD2741341.1"/>
    </source>
</evidence>
<protein>
    <submittedName>
        <fullName evidence="7">SdrD B-like domain-containing protein</fullName>
    </submittedName>
</protein>
<evidence type="ECO:0000256" key="2">
    <source>
        <dbReference type="ARBA" id="ARBA00022525"/>
    </source>
</evidence>
<dbReference type="Gene3D" id="2.60.40.10">
    <property type="entry name" value="Immunoglobulins"/>
    <property type="match status" value="1"/>
</dbReference>
<evidence type="ECO:0000313" key="8">
    <source>
        <dbReference type="Proteomes" id="UP001597474"/>
    </source>
</evidence>